<comment type="caution">
    <text evidence="1">The sequence shown here is derived from an EMBL/GenBank/DDBJ whole genome shotgun (WGS) entry which is preliminary data.</text>
</comment>
<evidence type="ECO:0000313" key="1">
    <source>
        <dbReference type="EMBL" id="NJB99133.1"/>
    </source>
</evidence>
<organism evidence="1 2">
    <name type="scientific">Sphingomonas trueperi</name>
    <dbReference type="NCBI Taxonomy" id="53317"/>
    <lineage>
        <taxon>Bacteria</taxon>
        <taxon>Pseudomonadati</taxon>
        <taxon>Pseudomonadota</taxon>
        <taxon>Alphaproteobacteria</taxon>
        <taxon>Sphingomonadales</taxon>
        <taxon>Sphingomonadaceae</taxon>
        <taxon>Sphingomonas</taxon>
    </lineage>
</organism>
<dbReference type="RefSeq" id="WP_125975947.1">
    <property type="nucleotide sequence ID" value="NZ_BAAADY010000015.1"/>
</dbReference>
<dbReference type="Proteomes" id="UP000531251">
    <property type="component" value="Unassembled WGS sequence"/>
</dbReference>
<dbReference type="EMBL" id="JAATJB010000012">
    <property type="protein sequence ID" value="NJB99133.1"/>
    <property type="molecule type" value="Genomic_DNA"/>
</dbReference>
<accession>A0A7X5Y1X2</accession>
<keyword evidence="2" id="KW-1185">Reference proteome</keyword>
<evidence type="ECO:0000313" key="2">
    <source>
        <dbReference type="Proteomes" id="UP000531251"/>
    </source>
</evidence>
<dbReference type="AlphaFoldDB" id="A0A7X5Y1X2"/>
<sequence>MRVFTEASPACLFNPFKSATDKTETFTHFPRFDGFPIRVASRDARLSQHIAVYSGSDLGFRKANRK</sequence>
<name>A0A7X5Y1X2_9SPHN</name>
<reference evidence="1 2" key="1">
    <citation type="submission" date="2020-03" db="EMBL/GenBank/DDBJ databases">
        <title>Genomic Encyclopedia of Type Strains, Phase IV (KMG-IV): sequencing the most valuable type-strain genomes for metagenomic binning, comparative biology and taxonomic classification.</title>
        <authorList>
            <person name="Goeker M."/>
        </authorList>
    </citation>
    <scope>NUCLEOTIDE SEQUENCE [LARGE SCALE GENOMIC DNA]</scope>
    <source>
        <strain evidence="1 2">DSM 7225</strain>
    </source>
</reference>
<gene>
    <name evidence="1" type="ORF">GGR89_003473</name>
</gene>
<proteinExistence type="predicted"/>
<protein>
    <submittedName>
        <fullName evidence="1">Uncharacterized protein</fullName>
    </submittedName>
</protein>